<feature type="transmembrane region" description="Helical" evidence="1">
    <location>
        <begin position="302"/>
        <end position="325"/>
    </location>
</feature>
<keyword evidence="1" id="KW-1133">Transmembrane helix</keyword>
<accession>A0ABT3HRU8</accession>
<dbReference type="Proteomes" id="UP001163719">
    <property type="component" value="Unassembled WGS sequence"/>
</dbReference>
<keyword evidence="1" id="KW-0472">Membrane</keyword>
<reference evidence="2" key="1">
    <citation type="submission" date="2022-10" db="EMBL/GenBank/DDBJ databases">
        <title>Chryseobacterium babae sp. nov. isolated from the gut of the beetle Oryctes rhinoceros, and Chryseobacterium kimseyorum sp. nov., isolated from a stick insect rearing cage.</title>
        <authorList>
            <person name="Shelomi M."/>
            <person name="Han C.-J."/>
            <person name="Chen W.-M."/>
            <person name="Chen H.-K."/>
            <person name="Liaw S.-J."/>
            <person name="Muhle E."/>
            <person name="Clermont D."/>
        </authorList>
    </citation>
    <scope>NUCLEOTIDE SEQUENCE</scope>
    <source>
        <strain evidence="2">WLa1L2M3</strain>
    </source>
</reference>
<evidence type="ECO:0000256" key="1">
    <source>
        <dbReference type="SAM" id="Phobius"/>
    </source>
</evidence>
<organism evidence="2 3">
    <name type="scientific">Chryseobacterium oryctis</name>
    <dbReference type="NCBI Taxonomy" id="2952618"/>
    <lineage>
        <taxon>Bacteria</taxon>
        <taxon>Pseudomonadati</taxon>
        <taxon>Bacteroidota</taxon>
        <taxon>Flavobacteriia</taxon>
        <taxon>Flavobacteriales</taxon>
        <taxon>Weeksellaceae</taxon>
        <taxon>Chryseobacterium group</taxon>
        <taxon>Chryseobacterium</taxon>
    </lineage>
</organism>
<comment type="caution">
    <text evidence="2">The sequence shown here is derived from an EMBL/GenBank/DDBJ whole genome shotgun (WGS) entry which is preliminary data.</text>
</comment>
<keyword evidence="1" id="KW-0812">Transmembrane</keyword>
<name>A0ABT3HRU8_9FLAO</name>
<evidence type="ECO:0000313" key="3">
    <source>
        <dbReference type="Proteomes" id="UP001163719"/>
    </source>
</evidence>
<keyword evidence="3" id="KW-1185">Reference proteome</keyword>
<sequence>MLSNNELTQQDLERKLKEHIQLIEASIQNYDNGLEAESMRLATSIRVLVHDTNQSKSLLKHLDIKDKIAYFDSVLINEFVAPKVKEALFPNFSHTFTNDTIKVSPISFDKSKVLINNFENWWNGIITKWNNNVEISRKELVLNIVNKDGGAHIDSDLKLGTKYANVTRGGHLQFTGLDSNGNSIEQENSPEKPLIYLIAKELITSIKEFLITNQNKNEEINHIHSLKTVPKEITSTDIYDKIRNEIKLHIDPNLVHILDIDILKWEVSDINFLIALNIQNSHDFEQRLIEAFPKFRISLIKFIYLFPNYKISLVFLNYLILLLMFENKNILCEIENKTLEMINILKMDKTITFTEMKYYFR</sequence>
<evidence type="ECO:0000313" key="2">
    <source>
        <dbReference type="EMBL" id="MCW3162496.1"/>
    </source>
</evidence>
<proteinExistence type="predicted"/>
<protein>
    <submittedName>
        <fullName evidence="2">Uncharacterized protein</fullName>
    </submittedName>
</protein>
<gene>
    <name evidence="2" type="ORF">OH806_14590</name>
</gene>
<dbReference type="RefSeq" id="WP_264744415.1">
    <property type="nucleotide sequence ID" value="NZ_JAPDHV010000008.1"/>
</dbReference>
<dbReference type="EMBL" id="JAPDHV010000008">
    <property type="protein sequence ID" value="MCW3162496.1"/>
    <property type="molecule type" value="Genomic_DNA"/>
</dbReference>